<dbReference type="Pfam" id="PF00106">
    <property type="entry name" value="adh_short"/>
    <property type="match status" value="1"/>
</dbReference>
<protein>
    <submittedName>
        <fullName evidence="6">Benzil reductase ((S)-benzoin forming)</fullName>
    </submittedName>
</protein>
<keyword evidence="3" id="KW-0963">Cytoplasm</keyword>
<dbReference type="OrthoDB" id="9794387at2"/>
<dbReference type="PANTHER" id="PTHR44085">
    <property type="entry name" value="SEPIAPTERIN REDUCTASE"/>
    <property type="match status" value="1"/>
</dbReference>
<accession>A0A024QDX2</accession>
<dbReference type="Gene3D" id="3.40.50.720">
    <property type="entry name" value="NAD(P)-binding Rossmann-like Domain"/>
    <property type="match status" value="1"/>
</dbReference>
<dbReference type="GO" id="GO:0005737">
    <property type="term" value="C:cytoplasm"/>
    <property type="evidence" value="ECO:0007669"/>
    <property type="project" value="UniProtKB-SubCell"/>
</dbReference>
<dbReference type="NCBIfam" id="NF005381">
    <property type="entry name" value="PRK06924.1"/>
    <property type="match status" value="1"/>
</dbReference>
<sequence>MKYAVVTGVSRGLGESVAKKFMNQGVHVVGISRNKSSNLEAYASDKKVNYTNISCDLGDMEAVNETIESLAMKLTQEKPTSIYLVNNAAAIEPIDHAMNISSSDLAYHFQVNVLAPMATTNIFLKYAHAENVPMIGLTVTSGAAEKPSYGWSAYCSSKASINMYTQTVALEQEKLATKNKVIAFSPGIMDTAMQEAIRSSSKESFAAVEKFKEYKDKNQLKNTEKVGGVLVDIMVDESKITNGKIYHVNQYL</sequence>
<comment type="caution">
    <text evidence="6">The sequence shown here is derived from an EMBL/GenBank/DDBJ whole genome shotgun (WGS) entry which is preliminary data.</text>
</comment>
<keyword evidence="4" id="KW-0521">NADP</keyword>
<dbReference type="InterPro" id="IPR002347">
    <property type="entry name" value="SDR_fam"/>
</dbReference>
<dbReference type="STRING" id="1462526.BN990_03076"/>
<keyword evidence="7" id="KW-1185">Reference proteome</keyword>
<evidence type="ECO:0000256" key="5">
    <source>
        <dbReference type="ARBA" id="ARBA00023002"/>
    </source>
</evidence>
<dbReference type="PANTHER" id="PTHR44085:SF2">
    <property type="entry name" value="SEPIAPTERIN REDUCTASE"/>
    <property type="match status" value="1"/>
</dbReference>
<dbReference type="InterPro" id="IPR020904">
    <property type="entry name" value="Sc_DH/Rdtase_CS"/>
</dbReference>
<dbReference type="GO" id="GO:0006729">
    <property type="term" value="P:tetrahydrobiopterin biosynthetic process"/>
    <property type="evidence" value="ECO:0007669"/>
    <property type="project" value="TreeGrafter"/>
</dbReference>
<dbReference type="AlphaFoldDB" id="A0A024QDX2"/>
<name>A0A024QDX2_9BACI</name>
<reference evidence="7" key="2">
    <citation type="submission" date="2014-05" db="EMBL/GenBank/DDBJ databases">
        <title>Draft genome sequence of Virgibacillus massiliensis Vm-5.</title>
        <authorList>
            <person name="Khelaifia S."/>
            <person name="Croce O."/>
            <person name="Lagier J.C."/>
            <person name="Raoult D."/>
        </authorList>
    </citation>
    <scope>NUCLEOTIDE SEQUENCE [LARGE SCALE GENOMIC DNA]</scope>
    <source>
        <strain evidence="7">Vm-5</strain>
    </source>
</reference>
<proteinExistence type="inferred from homology"/>
<dbReference type="GO" id="GO:0004757">
    <property type="term" value="F:sepiapterin reductase (NADP+) activity"/>
    <property type="evidence" value="ECO:0007669"/>
    <property type="project" value="TreeGrafter"/>
</dbReference>
<dbReference type="PROSITE" id="PS00061">
    <property type="entry name" value="ADH_SHORT"/>
    <property type="match status" value="1"/>
</dbReference>
<comment type="similarity">
    <text evidence="2">Belongs to the short-chain dehydrogenases/reductases (SDR) family.</text>
</comment>
<organism evidence="6 7">
    <name type="scientific">Virgibacillus massiliensis</name>
    <dbReference type="NCBI Taxonomy" id="1462526"/>
    <lineage>
        <taxon>Bacteria</taxon>
        <taxon>Bacillati</taxon>
        <taxon>Bacillota</taxon>
        <taxon>Bacilli</taxon>
        <taxon>Bacillales</taxon>
        <taxon>Bacillaceae</taxon>
        <taxon>Virgibacillus</taxon>
    </lineage>
</organism>
<evidence type="ECO:0000313" key="7">
    <source>
        <dbReference type="Proteomes" id="UP000028875"/>
    </source>
</evidence>
<evidence type="ECO:0000313" key="6">
    <source>
        <dbReference type="EMBL" id="CDQ40748.1"/>
    </source>
</evidence>
<dbReference type="Proteomes" id="UP000028875">
    <property type="component" value="Unassembled WGS sequence"/>
</dbReference>
<dbReference type="InterPro" id="IPR036291">
    <property type="entry name" value="NAD(P)-bd_dom_sf"/>
</dbReference>
<dbReference type="EMBL" id="CCDP010000002">
    <property type="protein sequence ID" value="CDQ40748.1"/>
    <property type="molecule type" value="Genomic_DNA"/>
</dbReference>
<dbReference type="SUPFAM" id="SSF51735">
    <property type="entry name" value="NAD(P)-binding Rossmann-fold domains"/>
    <property type="match status" value="1"/>
</dbReference>
<evidence type="ECO:0000256" key="2">
    <source>
        <dbReference type="ARBA" id="ARBA00006484"/>
    </source>
</evidence>
<dbReference type="InterPro" id="IPR051721">
    <property type="entry name" value="Biopterin_syn/organic_redct"/>
</dbReference>
<dbReference type="PRINTS" id="PR00081">
    <property type="entry name" value="GDHRDH"/>
</dbReference>
<evidence type="ECO:0000256" key="1">
    <source>
        <dbReference type="ARBA" id="ARBA00004496"/>
    </source>
</evidence>
<evidence type="ECO:0000256" key="3">
    <source>
        <dbReference type="ARBA" id="ARBA00022490"/>
    </source>
</evidence>
<dbReference type="RefSeq" id="WP_038245666.1">
    <property type="nucleotide sequence ID" value="NZ_BNER01000006.1"/>
</dbReference>
<comment type="subcellular location">
    <subcellularLocation>
        <location evidence="1">Cytoplasm</location>
    </subcellularLocation>
</comment>
<gene>
    <name evidence="6" type="primary">yueD</name>
    <name evidence="6" type="ORF">BN990_03076</name>
</gene>
<evidence type="ECO:0000256" key="4">
    <source>
        <dbReference type="ARBA" id="ARBA00022857"/>
    </source>
</evidence>
<keyword evidence="5" id="KW-0560">Oxidoreductase</keyword>
<dbReference type="eggNOG" id="COG1028">
    <property type="taxonomic scope" value="Bacteria"/>
</dbReference>
<reference evidence="6 7" key="1">
    <citation type="submission" date="2014-03" db="EMBL/GenBank/DDBJ databases">
        <authorList>
            <person name="Urmite Genomes U."/>
        </authorList>
    </citation>
    <scope>NUCLEOTIDE SEQUENCE [LARGE SCALE GENOMIC DNA]</scope>
    <source>
        <strain evidence="6 7">Vm-5</strain>
    </source>
</reference>